<name>A0A7G8ZYW5_9CAUD</name>
<reference evidence="1 2" key="1">
    <citation type="submission" date="2020-08" db="EMBL/GenBank/DDBJ databases">
        <authorList>
            <person name="Shadrin A.M."/>
            <person name="Buzikov R.M."/>
            <person name="Piligrimova E.G."/>
            <person name="Kazantseva O.A."/>
        </authorList>
    </citation>
    <scope>NUCLEOTIDE SEQUENCE [LARGE SCALE GENOMIC DNA]</scope>
</reference>
<accession>A0A7G8ZYW5</accession>
<dbReference type="Proteomes" id="UP000516045">
    <property type="component" value="Segment"/>
</dbReference>
<sequence>MSTQFVIRAYDTEWEMYMYYTAGLTLHAWSSNPSYAQMYPMRESAVGRKDTMIRILLKEGKYNNKYRNLEVVPVEVTASLIGKVTR</sequence>
<evidence type="ECO:0000313" key="2">
    <source>
        <dbReference type="Proteomes" id="UP000516045"/>
    </source>
</evidence>
<protein>
    <submittedName>
        <fullName evidence="1">Uncharacterized protein</fullName>
    </submittedName>
</protein>
<dbReference type="EMBL" id="MT909815">
    <property type="protein sequence ID" value="QNL29396.1"/>
    <property type="molecule type" value="Genomic_DNA"/>
</dbReference>
<gene>
    <name evidence="1" type="ORF">iF6_37</name>
</gene>
<evidence type="ECO:0000313" key="1">
    <source>
        <dbReference type="EMBL" id="QNL29396.1"/>
    </source>
</evidence>
<keyword evidence="2" id="KW-1185">Reference proteome</keyword>
<proteinExistence type="predicted"/>
<organism evidence="1 2">
    <name type="scientific">Enterococcus phage iF6</name>
    <dbReference type="NCBI Taxonomy" id="2765371"/>
    <lineage>
        <taxon>Viruses</taxon>
        <taxon>Duplodnaviria</taxon>
        <taxon>Heunggongvirae</taxon>
        <taxon>Uroviricota</taxon>
        <taxon>Caudoviricetes</taxon>
        <taxon>Herelleviridae</taxon>
        <taxon>Brockvirinae</taxon>
        <taxon>Schiekvirus</taxon>
        <taxon>Schiekvirus if6</taxon>
    </lineage>
</organism>